<keyword evidence="6" id="KW-1185">Reference proteome</keyword>
<feature type="domain" description="NodB homology" evidence="4">
    <location>
        <begin position="142"/>
        <end position="343"/>
    </location>
</feature>
<organism evidence="5 6">
    <name type="scientific">Peptoniphilus olsenii</name>
    <dbReference type="NCBI Taxonomy" id="411570"/>
    <lineage>
        <taxon>Bacteria</taxon>
        <taxon>Bacillati</taxon>
        <taxon>Bacillota</taxon>
        <taxon>Tissierellia</taxon>
        <taxon>Tissierellales</taxon>
        <taxon>Peptoniphilaceae</taxon>
        <taxon>Peptoniphilus</taxon>
    </lineage>
</organism>
<sequence>MQSTDKDLNTTQIDYEHRRRIQRRRRARKIKRRRQILSLSILTIIILTLVIKLISCSNKQVIKGYSPALMWYYTNAITEERTQKLFYSSEEISNQVLEPITKIKDEYLVEGSNHIKKVDKYAYDAGEICNYIEKDSNDLNKKIVFLTFDDGPNLQITPQILETLKKENARATFFLVGKSITEKHAPVMREIITNGNSIATHSFTHNYSLLYPGRTVNPDRVITEVQMTNEALRKFFGDNFYSSVFRYPGGEMSWNNTKAANDLLAKNNINWIDWNTLTGDAQPKSDRPTTTAGQVEYVRKSLQENKSTNIAVVLSHDAINKQLTADSLSSVIKYFRDNGYEFGILK</sequence>
<keyword evidence="3" id="KW-1133">Transmembrane helix</keyword>
<dbReference type="Gene3D" id="3.20.20.370">
    <property type="entry name" value="Glycoside hydrolase/deacetylase"/>
    <property type="match status" value="1"/>
</dbReference>
<evidence type="ECO:0000256" key="1">
    <source>
        <dbReference type="ARBA" id="ARBA00022723"/>
    </source>
</evidence>
<evidence type="ECO:0000259" key="4">
    <source>
        <dbReference type="PROSITE" id="PS51677"/>
    </source>
</evidence>
<dbReference type="Proteomes" id="UP001549162">
    <property type="component" value="Unassembled WGS sequence"/>
</dbReference>
<dbReference type="InterPro" id="IPR050248">
    <property type="entry name" value="Polysacc_deacetylase_ArnD"/>
</dbReference>
<dbReference type="PANTHER" id="PTHR10587:SF133">
    <property type="entry name" value="CHITIN DEACETYLASE 1-RELATED"/>
    <property type="match status" value="1"/>
</dbReference>
<evidence type="ECO:0000256" key="3">
    <source>
        <dbReference type="SAM" id="Phobius"/>
    </source>
</evidence>
<protein>
    <submittedName>
        <fullName evidence="5">Peptidoglycan/xylan/chitin deacetylase (PgdA/CDA1 family)</fullName>
    </submittedName>
</protein>
<dbReference type="RefSeq" id="WP_354368331.1">
    <property type="nucleotide sequence ID" value="NZ_JBEPMA010000007.1"/>
</dbReference>
<accession>A0ABV2JA48</accession>
<keyword evidence="3" id="KW-0472">Membrane</keyword>
<dbReference type="InterPro" id="IPR011330">
    <property type="entry name" value="Glyco_hydro/deAcase_b/a-brl"/>
</dbReference>
<dbReference type="PROSITE" id="PS51677">
    <property type="entry name" value="NODB"/>
    <property type="match status" value="1"/>
</dbReference>
<feature type="transmembrane region" description="Helical" evidence="3">
    <location>
        <begin position="36"/>
        <end position="54"/>
    </location>
</feature>
<comment type="caution">
    <text evidence="5">The sequence shown here is derived from an EMBL/GenBank/DDBJ whole genome shotgun (WGS) entry which is preliminary data.</text>
</comment>
<dbReference type="InterPro" id="IPR002509">
    <property type="entry name" value="NODB_dom"/>
</dbReference>
<gene>
    <name evidence="5" type="ORF">ABID14_001302</name>
</gene>
<proteinExistence type="predicted"/>
<evidence type="ECO:0000313" key="6">
    <source>
        <dbReference type="Proteomes" id="UP001549162"/>
    </source>
</evidence>
<dbReference type="EMBL" id="JBEPMA010000007">
    <property type="protein sequence ID" value="MET3617668.1"/>
    <property type="molecule type" value="Genomic_DNA"/>
</dbReference>
<evidence type="ECO:0000313" key="5">
    <source>
        <dbReference type="EMBL" id="MET3617668.1"/>
    </source>
</evidence>
<keyword evidence="2" id="KW-0378">Hydrolase</keyword>
<name>A0ABV2JA48_9FIRM</name>
<keyword evidence="1" id="KW-0479">Metal-binding</keyword>
<dbReference type="SUPFAM" id="SSF88713">
    <property type="entry name" value="Glycoside hydrolase/deacetylase"/>
    <property type="match status" value="1"/>
</dbReference>
<reference evidence="5 6" key="1">
    <citation type="submission" date="2024-06" db="EMBL/GenBank/DDBJ databases">
        <title>Genomic Encyclopedia of Type Strains, Phase IV (KMG-IV): sequencing the most valuable type-strain genomes for metagenomic binning, comparative biology and taxonomic classification.</title>
        <authorList>
            <person name="Goeker M."/>
        </authorList>
    </citation>
    <scope>NUCLEOTIDE SEQUENCE [LARGE SCALE GENOMIC DNA]</scope>
    <source>
        <strain evidence="5 6">DSM 21460</strain>
    </source>
</reference>
<keyword evidence="3" id="KW-0812">Transmembrane</keyword>
<dbReference type="PANTHER" id="PTHR10587">
    <property type="entry name" value="GLYCOSYL TRANSFERASE-RELATED"/>
    <property type="match status" value="1"/>
</dbReference>
<dbReference type="Pfam" id="PF01522">
    <property type="entry name" value="Polysacc_deac_1"/>
    <property type="match status" value="1"/>
</dbReference>
<evidence type="ECO:0000256" key="2">
    <source>
        <dbReference type="ARBA" id="ARBA00022801"/>
    </source>
</evidence>